<accession>A0ACC0BKA0</accession>
<protein>
    <submittedName>
        <fullName evidence="1">Uncharacterized protein</fullName>
    </submittedName>
</protein>
<keyword evidence="2" id="KW-1185">Reference proteome</keyword>
<reference evidence="2" key="1">
    <citation type="journal article" date="2023" name="Nat. Plants">
        <title>Single-cell RNA sequencing provides a high-resolution roadmap for understanding the multicellular compartmentation of specialized metabolism.</title>
        <authorList>
            <person name="Sun S."/>
            <person name="Shen X."/>
            <person name="Li Y."/>
            <person name="Li Y."/>
            <person name="Wang S."/>
            <person name="Li R."/>
            <person name="Zhang H."/>
            <person name="Shen G."/>
            <person name="Guo B."/>
            <person name="Wei J."/>
            <person name="Xu J."/>
            <person name="St-Pierre B."/>
            <person name="Chen S."/>
            <person name="Sun C."/>
        </authorList>
    </citation>
    <scope>NUCLEOTIDE SEQUENCE [LARGE SCALE GENOMIC DNA]</scope>
</reference>
<proteinExistence type="predicted"/>
<sequence length="194" mass="21472">MHRSCALYKCGLFKTVYNCYETGFGCIQVFLGRFLYVEKYVLVLKSYTVLTCMSINPAYMCVYSSSYDLVFGSVRGLHCTWLVPLLGEQLFGNRALLWCLAGIDYEMPKFDSDDLVVGSGPCPSSPTVALCVSLHSGVEPALMCLDSLKLSSCARSPHVGSSTSFVKITKESVFLVPCMNCFRETASALFQRNH</sequence>
<dbReference type="Proteomes" id="UP001060085">
    <property type="component" value="Linkage Group LG03"/>
</dbReference>
<evidence type="ECO:0000313" key="1">
    <source>
        <dbReference type="EMBL" id="KAI5673090.1"/>
    </source>
</evidence>
<evidence type="ECO:0000313" key="2">
    <source>
        <dbReference type="Proteomes" id="UP001060085"/>
    </source>
</evidence>
<gene>
    <name evidence="1" type="ORF">M9H77_13454</name>
</gene>
<comment type="caution">
    <text evidence="1">The sequence shown here is derived from an EMBL/GenBank/DDBJ whole genome shotgun (WGS) entry which is preliminary data.</text>
</comment>
<dbReference type="EMBL" id="CM044703">
    <property type="protein sequence ID" value="KAI5673090.1"/>
    <property type="molecule type" value="Genomic_DNA"/>
</dbReference>
<name>A0ACC0BKA0_CATRO</name>
<organism evidence="1 2">
    <name type="scientific">Catharanthus roseus</name>
    <name type="common">Madagascar periwinkle</name>
    <name type="synonym">Vinca rosea</name>
    <dbReference type="NCBI Taxonomy" id="4058"/>
    <lineage>
        <taxon>Eukaryota</taxon>
        <taxon>Viridiplantae</taxon>
        <taxon>Streptophyta</taxon>
        <taxon>Embryophyta</taxon>
        <taxon>Tracheophyta</taxon>
        <taxon>Spermatophyta</taxon>
        <taxon>Magnoliopsida</taxon>
        <taxon>eudicotyledons</taxon>
        <taxon>Gunneridae</taxon>
        <taxon>Pentapetalae</taxon>
        <taxon>asterids</taxon>
        <taxon>lamiids</taxon>
        <taxon>Gentianales</taxon>
        <taxon>Apocynaceae</taxon>
        <taxon>Rauvolfioideae</taxon>
        <taxon>Vinceae</taxon>
        <taxon>Catharanthinae</taxon>
        <taxon>Catharanthus</taxon>
    </lineage>
</organism>